<gene>
    <name evidence="2" type="ORF">LFA_1946</name>
</gene>
<dbReference type="Proteomes" id="UP000032430">
    <property type="component" value="Chromosome I"/>
</dbReference>
<dbReference type="HOGENOM" id="CLU_2935911_0_0_6"/>
<evidence type="ECO:0000313" key="3">
    <source>
        <dbReference type="Proteomes" id="UP000032430"/>
    </source>
</evidence>
<accession>A0A098G4D9</accession>
<reference evidence="3" key="1">
    <citation type="submission" date="2014-09" db="EMBL/GenBank/DDBJ databases">
        <authorList>
            <person name="Gomez-Valero L."/>
        </authorList>
    </citation>
    <scope>NUCLEOTIDE SEQUENCE [LARGE SCALE GENOMIC DNA]</scope>
    <source>
        <strain evidence="3">ATCC700992</strain>
    </source>
</reference>
<feature type="transmembrane region" description="Helical" evidence="1">
    <location>
        <begin position="38"/>
        <end position="57"/>
    </location>
</feature>
<feature type="transmembrane region" description="Helical" evidence="1">
    <location>
        <begin position="6"/>
        <end position="26"/>
    </location>
</feature>
<keyword evidence="1" id="KW-0472">Membrane</keyword>
<evidence type="ECO:0000256" key="1">
    <source>
        <dbReference type="SAM" id="Phobius"/>
    </source>
</evidence>
<dbReference type="STRING" id="1212491.LFA_1946"/>
<organism evidence="2 3">
    <name type="scientific">Legionella fallonii LLAP-10</name>
    <dbReference type="NCBI Taxonomy" id="1212491"/>
    <lineage>
        <taxon>Bacteria</taxon>
        <taxon>Pseudomonadati</taxon>
        <taxon>Pseudomonadota</taxon>
        <taxon>Gammaproteobacteria</taxon>
        <taxon>Legionellales</taxon>
        <taxon>Legionellaceae</taxon>
        <taxon>Legionella</taxon>
    </lineage>
</organism>
<name>A0A098G4D9_9GAMM</name>
<keyword evidence="1" id="KW-0812">Transmembrane</keyword>
<dbReference type="KEGG" id="lfa:LFA_1946"/>
<proteinExistence type="predicted"/>
<protein>
    <submittedName>
        <fullName evidence="2">Uncharacterized protein</fullName>
    </submittedName>
</protein>
<dbReference type="AlphaFoldDB" id="A0A098G4D9"/>
<evidence type="ECO:0000313" key="2">
    <source>
        <dbReference type="EMBL" id="CEG57337.1"/>
    </source>
</evidence>
<sequence>MSVLAGVGAGVVVPVLSAAGLGVLFSPQAAKARPKIQVAAIIAKRFITILLKITFYFKSF</sequence>
<dbReference type="EMBL" id="LN614827">
    <property type="protein sequence ID" value="CEG57337.1"/>
    <property type="molecule type" value="Genomic_DNA"/>
</dbReference>
<keyword evidence="1" id="KW-1133">Transmembrane helix</keyword>
<keyword evidence="3" id="KW-1185">Reference proteome</keyword>